<dbReference type="Gene3D" id="3.20.20.10">
    <property type="entry name" value="Alanine racemase"/>
    <property type="match status" value="2"/>
</dbReference>
<dbReference type="InterPro" id="IPR011079">
    <property type="entry name" value="Ala_racemase_C"/>
</dbReference>
<keyword evidence="3" id="KW-0413">Isomerase</keyword>
<evidence type="ECO:0000259" key="6">
    <source>
        <dbReference type="SMART" id="SM01005"/>
    </source>
</evidence>
<dbReference type="AlphaFoldDB" id="A0A6H9WTK8"/>
<dbReference type="Pfam" id="PF01168">
    <property type="entry name" value="Ala_racemase_N"/>
    <property type="match status" value="1"/>
</dbReference>
<dbReference type="PANTHER" id="PTHR30511:SF0">
    <property type="entry name" value="ALANINE RACEMASE, CATABOLIC-RELATED"/>
    <property type="match status" value="1"/>
</dbReference>
<feature type="domain" description="Alanine racemase C-terminal" evidence="6">
    <location>
        <begin position="647"/>
        <end position="759"/>
    </location>
</feature>
<keyword evidence="8" id="KW-1185">Reference proteome</keyword>
<dbReference type="PANTHER" id="PTHR30511">
    <property type="entry name" value="ALANINE RACEMASE"/>
    <property type="match status" value="1"/>
</dbReference>
<feature type="region of interest" description="Disordered" evidence="5">
    <location>
        <begin position="1"/>
        <end position="20"/>
    </location>
</feature>
<proteinExistence type="predicted"/>
<evidence type="ECO:0000256" key="5">
    <source>
        <dbReference type="SAM" id="MobiDB-lite"/>
    </source>
</evidence>
<comment type="caution">
    <text evidence="7">The sequence shown here is derived from an EMBL/GenBank/DDBJ whole genome shotgun (WGS) entry which is preliminary data.</text>
</comment>
<protein>
    <recommendedName>
        <fullName evidence="6">Alanine racemase C-terminal domain-containing protein</fullName>
    </recommendedName>
</protein>
<feature type="domain" description="Alanine racemase C-terminal" evidence="6">
    <location>
        <begin position="214"/>
        <end position="349"/>
    </location>
</feature>
<sequence length="761" mass="79942">MRPRESVDPMYMPGRLRTASRPSSTERCRAEYWSGVGSATLLLHSGWGRSGWNVLSGWHDLPSLLAQRRVAGRDTRHDARRPARDRLLAWRSPRERSLVSADFRIPHSVRRVAEISLDALVTNLGALGGENPAVDVRADAYGHGLEVVAPALLEAGARTFVVSPDVDVDATGSLGRLLASQGARAMTAATMAERGETFIGPELYGLTDRSLRPAMRFATEVLGLKAVQAGEGVSYGFTYRPGSDTTLALVGVGYAHGAVRRASNRVRIRIGRGLHPVAGAISMDQLSVDLEVAPTADPRDAAVRVGDEAVLFGDPAMGEPHVLDWAEATGIPAPAITSRVSSVVARVAMRGGREAARSAEPSVSTAALDLAQLSASAVPSRATPAAAGKARPRAESSRAAAVAAPASRAVARIDLDALRRNVATLAATVAPASTMLVVKSDAYGHDLFSCVHAGLDAGATSLGALEIGAGLALRDGGITVPLFAWMHGTRADFRRAIERDIDLGVSALWQLDAIAAAGSDADRGLARVHLKIDTGLRRSGANREDWPRLVSHALDLERRGLLQVVAAWSHLSDTSPDDDRRSLESFSSAVDEARSLGAEFELLHVGASAAGIDYAEARHSVVRFGIAAYGISPFHDRSAGDLGLAPVMSLETRVLHVADGRALISAGYGDGVQCPRDAQTLVRIGDRLARVVEVDVDTAVVDLSASGTEASPADAARGDTVVLFGGAGAPTAEEWAERCDTVGDELVTGVTARVPRVAHTG</sequence>
<evidence type="ECO:0000256" key="2">
    <source>
        <dbReference type="ARBA" id="ARBA00022898"/>
    </source>
</evidence>
<name>A0A6H9WTK8_9MICO</name>
<organism evidence="7 8">
    <name type="scientific">Pseudoclavibacter endophyticus</name>
    <dbReference type="NCBI Taxonomy" id="1778590"/>
    <lineage>
        <taxon>Bacteria</taxon>
        <taxon>Bacillati</taxon>
        <taxon>Actinomycetota</taxon>
        <taxon>Actinomycetes</taxon>
        <taxon>Micrococcales</taxon>
        <taxon>Microbacteriaceae</taxon>
        <taxon>Pseudoclavibacter</taxon>
    </lineage>
</organism>
<dbReference type="Gene3D" id="2.40.37.10">
    <property type="entry name" value="Lyase, Ornithine Decarboxylase, Chain A, domain 1"/>
    <property type="match status" value="2"/>
</dbReference>
<dbReference type="SUPFAM" id="SSF50621">
    <property type="entry name" value="Alanine racemase C-terminal domain-like"/>
    <property type="match status" value="2"/>
</dbReference>
<evidence type="ECO:0000313" key="7">
    <source>
        <dbReference type="EMBL" id="KAB1650025.1"/>
    </source>
</evidence>
<evidence type="ECO:0000256" key="4">
    <source>
        <dbReference type="PIRSR" id="PIRSR600821-50"/>
    </source>
</evidence>
<feature type="modified residue" description="N6-(pyridoxal phosphate)lysine" evidence="4">
    <location>
        <position position="439"/>
    </location>
</feature>
<dbReference type="Pfam" id="PF00842">
    <property type="entry name" value="Ala_racemase_C"/>
    <property type="match status" value="2"/>
</dbReference>
<dbReference type="GO" id="GO:0008784">
    <property type="term" value="F:alanine racemase activity"/>
    <property type="evidence" value="ECO:0007669"/>
    <property type="project" value="InterPro"/>
</dbReference>
<dbReference type="GO" id="GO:0009252">
    <property type="term" value="P:peptidoglycan biosynthetic process"/>
    <property type="evidence" value="ECO:0007669"/>
    <property type="project" value="TreeGrafter"/>
</dbReference>
<evidence type="ECO:0000256" key="1">
    <source>
        <dbReference type="ARBA" id="ARBA00001933"/>
    </source>
</evidence>
<reference evidence="7 8" key="1">
    <citation type="submission" date="2019-09" db="EMBL/GenBank/DDBJ databases">
        <title>Phylogeny of genus Pseudoclavibacter and closely related genus.</title>
        <authorList>
            <person name="Li Y."/>
        </authorList>
    </citation>
    <scope>NUCLEOTIDE SEQUENCE [LARGE SCALE GENOMIC DNA]</scope>
    <source>
        <strain evidence="7 8">EGI 60007</strain>
    </source>
</reference>
<dbReference type="InterPro" id="IPR001608">
    <property type="entry name" value="Ala_racemase_N"/>
</dbReference>
<dbReference type="OrthoDB" id="9813814at2"/>
<dbReference type="Proteomes" id="UP000431744">
    <property type="component" value="Unassembled WGS sequence"/>
</dbReference>
<gene>
    <name evidence="7" type="ORF">F8O04_07365</name>
</gene>
<evidence type="ECO:0000256" key="3">
    <source>
        <dbReference type="ARBA" id="ARBA00023235"/>
    </source>
</evidence>
<keyword evidence="2 4" id="KW-0663">Pyridoxal phosphate</keyword>
<evidence type="ECO:0000313" key="8">
    <source>
        <dbReference type="Proteomes" id="UP000431744"/>
    </source>
</evidence>
<dbReference type="GO" id="GO:0030170">
    <property type="term" value="F:pyridoxal phosphate binding"/>
    <property type="evidence" value="ECO:0007669"/>
    <property type="project" value="TreeGrafter"/>
</dbReference>
<dbReference type="SMART" id="SM01005">
    <property type="entry name" value="Ala_racemase_C"/>
    <property type="match status" value="2"/>
</dbReference>
<comment type="cofactor">
    <cofactor evidence="1 4">
        <name>pyridoxal 5'-phosphate</name>
        <dbReference type="ChEBI" id="CHEBI:597326"/>
    </cofactor>
</comment>
<accession>A0A6H9WTK8</accession>
<dbReference type="InterPro" id="IPR029066">
    <property type="entry name" value="PLP-binding_barrel"/>
</dbReference>
<dbReference type="PRINTS" id="PR00992">
    <property type="entry name" value="ALARACEMASE"/>
</dbReference>
<dbReference type="EMBL" id="WBJY01000001">
    <property type="protein sequence ID" value="KAB1650025.1"/>
    <property type="molecule type" value="Genomic_DNA"/>
</dbReference>
<dbReference type="GO" id="GO:0005829">
    <property type="term" value="C:cytosol"/>
    <property type="evidence" value="ECO:0007669"/>
    <property type="project" value="TreeGrafter"/>
</dbReference>
<dbReference type="InterPro" id="IPR009006">
    <property type="entry name" value="Ala_racemase/Decarboxylase_C"/>
</dbReference>
<dbReference type="GO" id="GO:0030632">
    <property type="term" value="P:D-alanine biosynthetic process"/>
    <property type="evidence" value="ECO:0007669"/>
    <property type="project" value="TreeGrafter"/>
</dbReference>
<dbReference type="InterPro" id="IPR000821">
    <property type="entry name" value="Ala_racemase"/>
</dbReference>
<dbReference type="SUPFAM" id="SSF51419">
    <property type="entry name" value="PLP-binding barrel"/>
    <property type="match status" value="2"/>
</dbReference>